<keyword evidence="7 13" id="KW-0472">Membrane</keyword>
<evidence type="ECO:0000256" key="5">
    <source>
        <dbReference type="ARBA" id="ARBA00022989"/>
    </source>
</evidence>
<evidence type="ECO:0000256" key="13">
    <source>
        <dbReference type="SAM" id="Phobius"/>
    </source>
</evidence>
<dbReference type="GO" id="GO:0016989">
    <property type="term" value="F:sigma factor antagonist activity"/>
    <property type="evidence" value="ECO:0007669"/>
    <property type="project" value="TreeGrafter"/>
</dbReference>
<evidence type="ECO:0000259" key="14">
    <source>
        <dbReference type="Pfam" id="PF10099"/>
    </source>
</evidence>
<feature type="compositionally biased region" description="Low complexity" evidence="12">
    <location>
        <begin position="76"/>
        <end position="101"/>
    </location>
</feature>
<reference evidence="16 17" key="1">
    <citation type="submission" date="2019-01" db="EMBL/GenBank/DDBJ databases">
        <title>Novel species of Nocardioides.</title>
        <authorList>
            <person name="Liu Q."/>
            <person name="Xin Y.-H."/>
        </authorList>
    </citation>
    <scope>NUCLEOTIDE SEQUENCE [LARGE SCALE GENOMIC DNA]</scope>
    <source>
        <strain evidence="16 17">CGMCC 4.6875</strain>
    </source>
</reference>
<dbReference type="InterPro" id="IPR051474">
    <property type="entry name" value="Anti-sigma-K/W_factor"/>
</dbReference>
<comment type="caution">
    <text evidence="16">The sequence shown here is derived from an EMBL/GenBank/DDBJ whole genome shotgun (WGS) entry which is preliminary data.</text>
</comment>
<evidence type="ECO:0000256" key="10">
    <source>
        <dbReference type="ARBA" id="ARBA00030803"/>
    </source>
</evidence>
<dbReference type="InterPro" id="IPR018764">
    <property type="entry name" value="RskA_C"/>
</dbReference>
<evidence type="ECO:0000256" key="3">
    <source>
        <dbReference type="ARBA" id="ARBA00022475"/>
    </source>
</evidence>
<evidence type="ECO:0000256" key="7">
    <source>
        <dbReference type="ARBA" id="ARBA00023136"/>
    </source>
</evidence>
<evidence type="ECO:0000256" key="2">
    <source>
        <dbReference type="ARBA" id="ARBA00004236"/>
    </source>
</evidence>
<organism evidence="16 17">
    <name type="scientific">Nocardioides ganghwensis</name>
    <dbReference type="NCBI Taxonomy" id="252230"/>
    <lineage>
        <taxon>Bacteria</taxon>
        <taxon>Bacillati</taxon>
        <taxon>Actinomycetota</taxon>
        <taxon>Actinomycetes</taxon>
        <taxon>Propionibacteriales</taxon>
        <taxon>Nocardioidaceae</taxon>
        <taxon>Nocardioides</taxon>
    </lineage>
</organism>
<protein>
    <recommendedName>
        <fullName evidence="10">Regulator of SigK</fullName>
    </recommendedName>
    <alternativeName>
        <fullName evidence="9">Sigma-K anti-sigma factor RskA</fullName>
    </alternativeName>
</protein>
<evidence type="ECO:0000256" key="4">
    <source>
        <dbReference type="ARBA" id="ARBA00022692"/>
    </source>
</evidence>
<keyword evidence="6" id="KW-0805">Transcription regulation</keyword>
<keyword evidence="11" id="KW-0175">Coiled coil</keyword>
<dbReference type="InterPro" id="IPR053877">
    <property type="entry name" value="RskA_N"/>
</dbReference>
<keyword evidence="17" id="KW-1185">Reference proteome</keyword>
<dbReference type="PANTHER" id="PTHR37461">
    <property type="entry name" value="ANTI-SIGMA-K FACTOR RSKA"/>
    <property type="match status" value="1"/>
</dbReference>
<keyword evidence="3" id="KW-1003">Cell membrane</keyword>
<keyword evidence="4 13" id="KW-0812">Transmembrane</keyword>
<dbReference type="OrthoDB" id="153510at2"/>
<feature type="domain" description="Anti-sigma K factor RskA C-terminal" evidence="14">
    <location>
        <begin position="116"/>
        <end position="251"/>
    </location>
</feature>
<dbReference type="Pfam" id="PF22618">
    <property type="entry name" value="RskA_N"/>
    <property type="match status" value="1"/>
</dbReference>
<comment type="subcellular location">
    <subcellularLocation>
        <location evidence="2">Cell membrane</location>
    </subcellularLocation>
    <subcellularLocation>
        <location evidence="1">Membrane</location>
        <topology evidence="1">Single-pass membrane protein</topology>
    </subcellularLocation>
</comment>
<dbReference type="InterPro" id="IPR041916">
    <property type="entry name" value="Anti_sigma_zinc_sf"/>
</dbReference>
<dbReference type="GO" id="GO:0005886">
    <property type="term" value="C:plasma membrane"/>
    <property type="evidence" value="ECO:0007669"/>
    <property type="project" value="UniProtKB-SubCell"/>
</dbReference>
<evidence type="ECO:0000256" key="11">
    <source>
        <dbReference type="SAM" id="Coils"/>
    </source>
</evidence>
<name>A0A4Q2SI71_9ACTN</name>
<dbReference type="AlphaFoldDB" id="A0A4Q2SI71"/>
<evidence type="ECO:0000256" key="1">
    <source>
        <dbReference type="ARBA" id="ARBA00004167"/>
    </source>
</evidence>
<sequence length="260" mass="27241">MSDLHKLTGAYAMDALDELERARFEQHLAQCDDCRAEVAELRETAALLSETVAVPPPASLRDSVLAGISQVRPLAPEVTTTATPTSTPTATPVATPQAAPARSGKPAGRRGWAPFLVAAALALFVGLGAMIVAPWADDDEVPRLTAAEQVLQAPDAEEVFLDLGEAGRATVVRSKSQDKAVIVTEDMVSAPEGKDYELWFQTPEDDMVPAGLMPDAPDQTVVLDGSAAEAVAVGITVEPEGGSEQPTSDPIALFDLTEAT</sequence>
<feature type="coiled-coil region" evidence="11">
    <location>
        <begin position="24"/>
        <end position="51"/>
    </location>
</feature>
<evidence type="ECO:0000256" key="6">
    <source>
        <dbReference type="ARBA" id="ARBA00023015"/>
    </source>
</evidence>
<evidence type="ECO:0000256" key="12">
    <source>
        <dbReference type="SAM" id="MobiDB-lite"/>
    </source>
</evidence>
<gene>
    <name evidence="16" type="ORF">EUA07_00725</name>
</gene>
<keyword evidence="8" id="KW-0804">Transcription</keyword>
<dbReference type="Pfam" id="PF10099">
    <property type="entry name" value="RskA_C"/>
    <property type="match status" value="1"/>
</dbReference>
<accession>A0A4Q2SI71</accession>
<dbReference type="PANTHER" id="PTHR37461:SF1">
    <property type="entry name" value="ANTI-SIGMA-K FACTOR RSKA"/>
    <property type="match status" value="1"/>
</dbReference>
<evidence type="ECO:0000259" key="15">
    <source>
        <dbReference type="Pfam" id="PF22618"/>
    </source>
</evidence>
<dbReference type="GO" id="GO:0006417">
    <property type="term" value="P:regulation of translation"/>
    <property type="evidence" value="ECO:0007669"/>
    <property type="project" value="TreeGrafter"/>
</dbReference>
<feature type="region of interest" description="Disordered" evidence="12">
    <location>
        <begin position="239"/>
        <end position="260"/>
    </location>
</feature>
<evidence type="ECO:0000256" key="9">
    <source>
        <dbReference type="ARBA" id="ARBA00029829"/>
    </source>
</evidence>
<dbReference type="EMBL" id="SDWU01000001">
    <property type="protein sequence ID" value="RYC05052.1"/>
    <property type="molecule type" value="Genomic_DNA"/>
</dbReference>
<dbReference type="RefSeq" id="WP_129453074.1">
    <property type="nucleotide sequence ID" value="NZ_JACXYX010000003.1"/>
</dbReference>
<feature type="transmembrane region" description="Helical" evidence="13">
    <location>
        <begin position="112"/>
        <end position="136"/>
    </location>
</feature>
<evidence type="ECO:0000313" key="16">
    <source>
        <dbReference type="EMBL" id="RYC05052.1"/>
    </source>
</evidence>
<feature type="domain" description="Anti-sigma-K factor RskA N-terminal" evidence="15">
    <location>
        <begin position="4"/>
        <end position="46"/>
    </location>
</feature>
<evidence type="ECO:0000256" key="8">
    <source>
        <dbReference type="ARBA" id="ARBA00023163"/>
    </source>
</evidence>
<evidence type="ECO:0000313" key="17">
    <source>
        <dbReference type="Proteomes" id="UP000293291"/>
    </source>
</evidence>
<dbReference type="Gene3D" id="1.10.10.1320">
    <property type="entry name" value="Anti-sigma factor, zinc-finger domain"/>
    <property type="match status" value="1"/>
</dbReference>
<proteinExistence type="predicted"/>
<keyword evidence="5 13" id="KW-1133">Transmembrane helix</keyword>
<feature type="region of interest" description="Disordered" evidence="12">
    <location>
        <begin position="76"/>
        <end position="106"/>
    </location>
</feature>
<dbReference type="Proteomes" id="UP000293291">
    <property type="component" value="Unassembled WGS sequence"/>
</dbReference>